<protein>
    <submittedName>
        <fullName evidence="6">TetR/AcrR family transcriptional regulator</fullName>
    </submittedName>
</protein>
<dbReference type="GO" id="GO:0003700">
    <property type="term" value="F:DNA-binding transcription factor activity"/>
    <property type="evidence" value="ECO:0007669"/>
    <property type="project" value="TreeGrafter"/>
</dbReference>
<accession>A0A5B1M2T4</accession>
<dbReference type="Gene3D" id="1.10.357.10">
    <property type="entry name" value="Tetracycline Repressor, domain 2"/>
    <property type="match status" value="1"/>
</dbReference>
<evidence type="ECO:0000313" key="7">
    <source>
        <dbReference type="Proteomes" id="UP000324351"/>
    </source>
</evidence>
<dbReference type="PANTHER" id="PTHR30055">
    <property type="entry name" value="HTH-TYPE TRANSCRIPTIONAL REGULATOR RUTR"/>
    <property type="match status" value="1"/>
</dbReference>
<comment type="caution">
    <text evidence="6">The sequence shown here is derived from an EMBL/GenBank/DDBJ whole genome shotgun (WGS) entry which is preliminary data.</text>
</comment>
<feature type="DNA-binding region" description="H-T-H motif" evidence="4">
    <location>
        <begin position="183"/>
        <end position="202"/>
    </location>
</feature>
<proteinExistence type="predicted"/>
<dbReference type="PROSITE" id="PS50977">
    <property type="entry name" value="HTH_TETR_2"/>
    <property type="match status" value="1"/>
</dbReference>
<feature type="domain" description="HTH tetR-type" evidence="5">
    <location>
        <begin position="160"/>
        <end position="220"/>
    </location>
</feature>
<dbReference type="GO" id="GO:0000976">
    <property type="term" value="F:transcription cis-regulatory region binding"/>
    <property type="evidence" value="ECO:0007669"/>
    <property type="project" value="TreeGrafter"/>
</dbReference>
<dbReference type="InterPro" id="IPR009057">
    <property type="entry name" value="Homeodomain-like_sf"/>
</dbReference>
<organism evidence="6 7">
    <name type="scientific">Nocardioides antri</name>
    <dbReference type="NCBI Taxonomy" id="2607659"/>
    <lineage>
        <taxon>Bacteria</taxon>
        <taxon>Bacillati</taxon>
        <taxon>Actinomycetota</taxon>
        <taxon>Actinomycetes</taxon>
        <taxon>Propionibacteriales</taxon>
        <taxon>Nocardioidaceae</taxon>
        <taxon>Nocardioides</taxon>
    </lineage>
</organism>
<gene>
    <name evidence="6" type="ORF">F0U47_17310</name>
</gene>
<evidence type="ECO:0000256" key="1">
    <source>
        <dbReference type="ARBA" id="ARBA00023015"/>
    </source>
</evidence>
<dbReference type="SUPFAM" id="SSF46689">
    <property type="entry name" value="Homeodomain-like"/>
    <property type="match status" value="1"/>
</dbReference>
<reference evidence="6 7" key="1">
    <citation type="submission" date="2019-09" db="EMBL/GenBank/DDBJ databases">
        <title>Nocardioides panacisoli sp. nov., isolated from the soil of a ginseng field.</title>
        <authorList>
            <person name="Cho C."/>
        </authorList>
    </citation>
    <scope>NUCLEOTIDE SEQUENCE [LARGE SCALE GENOMIC DNA]</scope>
    <source>
        <strain evidence="6 7">BN140041</strain>
    </source>
</reference>
<keyword evidence="3" id="KW-0804">Transcription</keyword>
<dbReference type="Pfam" id="PF00440">
    <property type="entry name" value="TetR_N"/>
    <property type="match status" value="1"/>
</dbReference>
<evidence type="ECO:0000256" key="3">
    <source>
        <dbReference type="ARBA" id="ARBA00023163"/>
    </source>
</evidence>
<dbReference type="Proteomes" id="UP000324351">
    <property type="component" value="Unassembled WGS sequence"/>
</dbReference>
<reference evidence="6 7" key="2">
    <citation type="submission" date="2019-09" db="EMBL/GenBank/DDBJ databases">
        <authorList>
            <person name="Jin C."/>
        </authorList>
    </citation>
    <scope>NUCLEOTIDE SEQUENCE [LARGE SCALE GENOMIC DNA]</scope>
    <source>
        <strain evidence="6 7">BN140041</strain>
    </source>
</reference>
<keyword evidence="2 4" id="KW-0238">DNA-binding</keyword>
<sequence length="355" mass="38766">MSACWRRYGDVASARRFTTSDCPPAAQAGRGELPAQQVRHVELLEAQRGTAPETELLHRRLQALGEEALGVLLALPHVEAVHAALARTPCVDDEPLHRGVADELTELHVGVEIDVELHQNCICHDRLLLHRVLLYSLDCYSSDVAVKRSYSSAKRKAQARETRRAILDAAHELFVSTGYAATTIQAIAERAGVAVQTVYAVFGNKRELLRQLIESTITGDDDPAPVTERAEAEAVAAEPDARRRAELDAAISVQISQRVAPIVRVAEEAAASDPELAAMMEVVKAARREEMTASARLVGGPDGLRLSHEEAAATLYVLYSPQVAGMLMGDYGWSPQRYERWLARMILQAVILGAD</sequence>
<dbReference type="PANTHER" id="PTHR30055:SF234">
    <property type="entry name" value="HTH-TYPE TRANSCRIPTIONAL REGULATOR BETI"/>
    <property type="match status" value="1"/>
</dbReference>
<evidence type="ECO:0000259" key="5">
    <source>
        <dbReference type="PROSITE" id="PS50977"/>
    </source>
</evidence>
<dbReference type="PRINTS" id="PR00455">
    <property type="entry name" value="HTHTETR"/>
</dbReference>
<evidence type="ECO:0000256" key="4">
    <source>
        <dbReference type="PROSITE-ProRule" id="PRU00335"/>
    </source>
</evidence>
<keyword evidence="7" id="KW-1185">Reference proteome</keyword>
<dbReference type="InterPro" id="IPR001647">
    <property type="entry name" value="HTH_TetR"/>
</dbReference>
<evidence type="ECO:0000256" key="2">
    <source>
        <dbReference type="ARBA" id="ARBA00023125"/>
    </source>
</evidence>
<dbReference type="AlphaFoldDB" id="A0A5B1M2T4"/>
<name>A0A5B1M2T4_9ACTN</name>
<dbReference type="EMBL" id="VUJW01000010">
    <property type="protein sequence ID" value="KAA1426087.1"/>
    <property type="molecule type" value="Genomic_DNA"/>
</dbReference>
<dbReference type="InterPro" id="IPR050109">
    <property type="entry name" value="HTH-type_TetR-like_transc_reg"/>
</dbReference>
<evidence type="ECO:0000313" key="6">
    <source>
        <dbReference type="EMBL" id="KAA1426087.1"/>
    </source>
</evidence>
<keyword evidence="1" id="KW-0805">Transcription regulation</keyword>